<evidence type="ECO:0000313" key="2">
    <source>
        <dbReference type="EMBL" id="EHK54964.1"/>
    </source>
</evidence>
<gene>
    <name evidence="2" type="ORF">MAXJ12_22406</name>
</gene>
<dbReference type="InterPro" id="IPR002716">
    <property type="entry name" value="PIN_dom"/>
</dbReference>
<dbReference type="Gene3D" id="3.40.50.1010">
    <property type="entry name" value="5'-nuclease"/>
    <property type="match status" value="1"/>
</dbReference>
<dbReference type="SUPFAM" id="SSF88723">
    <property type="entry name" value="PIN domain-like"/>
    <property type="match status" value="1"/>
</dbReference>
<feature type="domain" description="PIN" evidence="1">
    <location>
        <begin position="4"/>
        <end position="123"/>
    </location>
</feature>
<dbReference type="AlphaFoldDB" id="H0HWC1"/>
<dbReference type="PANTHER" id="PTHR36173">
    <property type="entry name" value="RIBONUCLEASE VAPC16-RELATED"/>
    <property type="match status" value="1"/>
</dbReference>
<reference evidence="2 3" key="1">
    <citation type="journal article" date="2012" name="J. Bacteriol.">
        <title>Draft Genome Sequence of Mesorhizobium alhagi CCNWXJ12-2T, a Novel Salt-Resistant Species Isolated from the Desert of Northwestern China.</title>
        <authorList>
            <person name="Zhou M."/>
            <person name="Chen W."/>
            <person name="Chen H."/>
            <person name="Wei G."/>
        </authorList>
    </citation>
    <scope>NUCLEOTIDE SEQUENCE [LARGE SCALE GENOMIC DNA]</scope>
    <source>
        <strain evidence="2 3">CCNWXJ12-2</strain>
    </source>
</reference>
<dbReference type="OrthoDB" id="9798990at2"/>
<evidence type="ECO:0000313" key="3">
    <source>
        <dbReference type="Proteomes" id="UP000003250"/>
    </source>
</evidence>
<dbReference type="CDD" id="cd09872">
    <property type="entry name" value="PIN_Sll0205-like"/>
    <property type="match status" value="1"/>
</dbReference>
<dbReference type="InterPro" id="IPR041705">
    <property type="entry name" value="PIN_Sll0205"/>
</dbReference>
<keyword evidence="3" id="KW-1185">Reference proteome</keyword>
<dbReference type="PANTHER" id="PTHR36173:SF2">
    <property type="entry name" value="RIBONUCLEASE VAPC16"/>
    <property type="match status" value="1"/>
</dbReference>
<sequence>MRLLLDTHTAIWTLVSASTIPAEIHGIISDPENDVFVSTVSLWEIAIKFRLRGRRRMPLSAIEALNHFRRTGYGILEISAEHAIAVESLDLQHTDPFDMLILAQAVTEPLRLVTKDRKLARYSDAVISW</sequence>
<dbReference type="Pfam" id="PF01850">
    <property type="entry name" value="PIN"/>
    <property type="match status" value="1"/>
</dbReference>
<dbReference type="PATRIC" id="fig|1107882.3.peg.4374"/>
<dbReference type="Proteomes" id="UP000003250">
    <property type="component" value="Unassembled WGS sequence"/>
</dbReference>
<dbReference type="InterPro" id="IPR052919">
    <property type="entry name" value="TA_system_RNase"/>
</dbReference>
<dbReference type="EMBL" id="AHAM01000184">
    <property type="protein sequence ID" value="EHK54964.1"/>
    <property type="molecule type" value="Genomic_DNA"/>
</dbReference>
<dbReference type="RefSeq" id="WP_008838078.1">
    <property type="nucleotide sequence ID" value="NZ_AHAM01000184.1"/>
</dbReference>
<organism evidence="2 3">
    <name type="scientific">Mesorhizobium alhagi CCNWXJ12-2</name>
    <dbReference type="NCBI Taxonomy" id="1107882"/>
    <lineage>
        <taxon>Bacteria</taxon>
        <taxon>Pseudomonadati</taxon>
        <taxon>Pseudomonadota</taxon>
        <taxon>Alphaproteobacteria</taxon>
        <taxon>Hyphomicrobiales</taxon>
        <taxon>Phyllobacteriaceae</taxon>
        <taxon>Allomesorhizobium</taxon>
    </lineage>
</organism>
<name>H0HWC1_9HYPH</name>
<proteinExistence type="predicted"/>
<dbReference type="InterPro" id="IPR029060">
    <property type="entry name" value="PIN-like_dom_sf"/>
</dbReference>
<protein>
    <submittedName>
        <fullName evidence="2">PIN domain-containing protein</fullName>
    </submittedName>
</protein>
<accession>H0HWC1</accession>
<evidence type="ECO:0000259" key="1">
    <source>
        <dbReference type="Pfam" id="PF01850"/>
    </source>
</evidence>